<keyword evidence="1" id="KW-0472">Membrane</keyword>
<dbReference type="Proteomes" id="UP000093159">
    <property type="component" value="Unassembled WGS sequence"/>
</dbReference>
<evidence type="ECO:0000313" key="3">
    <source>
        <dbReference type="Proteomes" id="UP000093159"/>
    </source>
</evidence>
<evidence type="ECO:0000256" key="1">
    <source>
        <dbReference type="SAM" id="Phobius"/>
    </source>
</evidence>
<organism evidence="2 3">
    <name type="scientific">Arcobacter porcinus</name>
    <dbReference type="NCBI Taxonomy" id="1935204"/>
    <lineage>
        <taxon>Bacteria</taxon>
        <taxon>Pseudomonadati</taxon>
        <taxon>Campylobacterota</taxon>
        <taxon>Epsilonproteobacteria</taxon>
        <taxon>Campylobacterales</taxon>
        <taxon>Arcobacteraceae</taxon>
        <taxon>Arcobacter</taxon>
    </lineage>
</organism>
<proteinExistence type="predicted"/>
<feature type="transmembrane region" description="Helical" evidence="1">
    <location>
        <begin position="121"/>
        <end position="142"/>
    </location>
</feature>
<keyword evidence="3" id="KW-1185">Reference proteome</keyword>
<protein>
    <submittedName>
        <fullName evidence="2">Uncharacterized protein</fullName>
    </submittedName>
</protein>
<comment type="caution">
    <text evidence="2">The sequence shown here is derived from an EMBL/GenBank/DDBJ whole genome shotgun (WGS) entry which is preliminary data.</text>
</comment>
<dbReference type="EMBL" id="LDIR01000001">
    <property type="protein sequence ID" value="OCL93114.1"/>
    <property type="molecule type" value="Genomic_DNA"/>
</dbReference>
<accession>A0ABX2YDQ5</accession>
<dbReference type="RefSeq" id="WP_066178753.1">
    <property type="nucleotide sequence ID" value="NZ_LDIR01000001.1"/>
</dbReference>
<keyword evidence="1" id="KW-0812">Transmembrane</keyword>
<feature type="transmembrane region" description="Helical" evidence="1">
    <location>
        <begin position="88"/>
        <end position="109"/>
    </location>
</feature>
<feature type="transmembrane region" description="Helical" evidence="1">
    <location>
        <begin position="163"/>
        <end position="181"/>
    </location>
</feature>
<feature type="transmembrane region" description="Helical" evidence="1">
    <location>
        <begin position="12"/>
        <end position="40"/>
    </location>
</feature>
<feature type="transmembrane region" description="Helical" evidence="1">
    <location>
        <begin position="52"/>
        <end position="76"/>
    </location>
</feature>
<evidence type="ECO:0000313" key="2">
    <source>
        <dbReference type="EMBL" id="OCL93114.1"/>
    </source>
</evidence>
<sequence length="231" mass="26827">MFPYLIKFIKEYLSFIILIPALLGGFWQAFALITISIPYIRFFSASQVLADGLLIILICIPLYVTFILFEAIYSGIKNRNSTKNSNKILTVVSSILGLAAYFIAAYFIFFSFSEEITNYTYIGYLVLISNIFIFLLILLVIFTNLFIKIVENVFKFYKTKKNTYSIVLIIFLLLLFHKINFMPKNLENLNNLPKGNIIYFNDKYIFIENNKNILVVGFDSLLNKQKKIDKN</sequence>
<gene>
    <name evidence="2" type="ORF">AAX28_00656</name>
</gene>
<keyword evidence="1" id="KW-1133">Transmembrane helix</keyword>
<name>A0ABX2YDQ5_9BACT</name>
<reference evidence="2 3" key="1">
    <citation type="submission" date="2015-05" db="EMBL/GenBank/DDBJ databases">
        <authorList>
            <person name="Rovetto F."/>
            <person name="Cocolin L."/>
            <person name="Illeghems K."/>
            <person name="Van Nieuwerburgh F."/>
            <person name="Houf K."/>
        </authorList>
    </citation>
    <scope>NUCLEOTIDE SEQUENCE [LARGE SCALE GENOMIC DNA]</scope>
    <source>
        <strain evidence="2 3">117434</strain>
    </source>
</reference>